<dbReference type="GO" id="GO:0016491">
    <property type="term" value="F:oxidoreductase activity"/>
    <property type="evidence" value="ECO:0007669"/>
    <property type="project" value="UniProtKB-KW"/>
</dbReference>
<evidence type="ECO:0000259" key="2">
    <source>
        <dbReference type="Pfam" id="PF01408"/>
    </source>
</evidence>
<dbReference type="InterPro" id="IPR055170">
    <property type="entry name" value="GFO_IDH_MocA-like_dom"/>
</dbReference>
<dbReference type="PANTHER" id="PTHR43818">
    <property type="entry name" value="BCDNA.GH03377"/>
    <property type="match status" value="1"/>
</dbReference>
<evidence type="ECO:0000256" key="1">
    <source>
        <dbReference type="ARBA" id="ARBA00023002"/>
    </source>
</evidence>
<keyword evidence="5" id="KW-1185">Reference proteome</keyword>
<dbReference type="Gene3D" id="3.40.50.720">
    <property type="entry name" value="NAD(P)-binding Rossmann-like Domain"/>
    <property type="match status" value="1"/>
</dbReference>
<proteinExistence type="predicted"/>
<dbReference type="GO" id="GO:0000166">
    <property type="term" value="F:nucleotide binding"/>
    <property type="evidence" value="ECO:0007669"/>
    <property type="project" value="InterPro"/>
</dbReference>
<feature type="domain" description="GFO/IDH/MocA-like oxidoreductase" evidence="3">
    <location>
        <begin position="136"/>
        <end position="261"/>
    </location>
</feature>
<gene>
    <name evidence="4" type="ORF">DES53_105186</name>
</gene>
<dbReference type="AlphaFoldDB" id="A0A366HMI5"/>
<feature type="domain" description="Gfo/Idh/MocA-like oxidoreductase N-terminal" evidence="2">
    <location>
        <begin position="5"/>
        <end position="121"/>
    </location>
</feature>
<dbReference type="SUPFAM" id="SSF55347">
    <property type="entry name" value="Glyceraldehyde-3-phosphate dehydrogenase-like, C-terminal domain"/>
    <property type="match status" value="1"/>
</dbReference>
<dbReference type="InterPro" id="IPR050463">
    <property type="entry name" value="Gfo/Idh/MocA_oxidrdct_glycsds"/>
</dbReference>
<dbReference type="Pfam" id="PF01408">
    <property type="entry name" value="GFO_IDH_MocA"/>
    <property type="match status" value="1"/>
</dbReference>
<comment type="caution">
    <text evidence="4">The sequence shown here is derived from an EMBL/GenBank/DDBJ whole genome shotgun (WGS) entry which is preliminary data.</text>
</comment>
<dbReference type="Gene3D" id="3.30.360.10">
    <property type="entry name" value="Dihydrodipicolinate Reductase, domain 2"/>
    <property type="match status" value="1"/>
</dbReference>
<protein>
    <submittedName>
        <fullName evidence="4">Putative dehydrogenase</fullName>
    </submittedName>
</protein>
<dbReference type="Proteomes" id="UP000253426">
    <property type="component" value="Unassembled WGS sequence"/>
</dbReference>
<evidence type="ECO:0000259" key="3">
    <source>
        <dbReference type="Pfam" id="PF22725"/>
    </source>
</evidence>
<reference evidence="4 5" key="1">
    <citation type="submission" date="2018-06" db="EMBL/GenBank/DDBJ databases">
        <title>Genomic Encyclopedia of Type Strains, Phase IV (KMG-IV): sequencing the most valuable type-strain genomes for metagenomic binning, comparative biology and taxonomic classification.</title>
        <authorList>
            <person name="Goeker M."/>
        </authorList>
    </citation>
    <scope>NUCLEOTIDE SEQUENCE [LARGE SCALE GENOMIC DNA]</scope>
    <source>
        <strain evidence="4 5">DSM 25532</strain>
    </source>
</reference>
<accession>A0A366HMI5</accession>
<sequence>MSKPVRIGIIGAGGIVKSRHLPALLAMPEVEIVAVCNSSLESSRRFCSEHVPQAEPMEKWWELASRDDINVVWIGATPYMHSECSVYALKAGKHVFCQARMARSLGEAQLMWEASISNSELVAALCPPPQGMRGDRTMRRLLAEGVIGRVHQVRLNSLNGNWLDPIAPAHWRQRVEISGLQVLTFGIYVEVIQRWLGDITSVQADGAVITPVRDGYTVDVPDFLHVLCTFREGARGNLTFSGVASHPPQDAIEIYGSEGTLTYNFITDEIRLSKRGGDMQVIPIPADEVKEWTVERDFINAVLDPKAPRPKPDFLEGMKYMRVVQAAAEALESGELVRVAA</sequence>
<organism evidence="4 5">
    <name type="scientific">Roseimicrobium gellanilyticum</name>
    <dbReference type="NCBI Taxonomy" id="748857"/>
    <lineage>
        <taxon>Bacteria</taxon>
        <taxon>Pseudomonadati</taxon>
        <taxon>Verrucomicrobiota</taxon>
        <taxon>Verrucomicrobiia</taxon>
        <taxon>Verrucomicrobiales</taxon>
        <taxon>Verrucomicrobiaceae</taxon>
        <taxon>Roseimicrobium</taxon>
    </lineage>
</organism>
<dbReference type="InterPro" id="IPR036291">
    <property type="entry name" value="NAD(P)-bd_dom_sf"/>
</dbReference>
<dbReference type="PANTHER" id="PTHR43818:SF11">
    <property type="entry name" value="BCDNA.GH03377"/>
    <property type="match status" value="1"/>
</dbReference>
<evidence type="ECO:0000313" key="4">
    <source>
        <dbReference type="EMBL" id="RBP43787.1"/>
    </source>
</evidence>
<dbReference type="InterPro" id="IPR000683">
    <property type="entry name" value="Gfo/Idh/MocA-like_OxRdtase_N"/>
</dbReference>
<dbReference type="EMBL" id="QNRR01000005">
    <property type="protein sequence ID" value="RBP43787.1"/>
    <property type="molecule type" value="Genomic_DNA"/>
</dbReference>
<evidence type="ECO:0000313" key="5">
    <source>
        <dbReference type="Proteomes" id="UP000253426"/>
    </source>
</evidence>
<dbReference type="Pfam" id="PF22725">
    <property type="entry name" value="GFO_IDH_MocA_C3"/>
    <property type="match status" value="1"/>
</dbReference>
<name>A0A366HMI5_9BACT</name>
<dbReference type="RefSeq" id="WP_113959259.1">
    <property type="nucleotide sequence ID" value="NZ_QNRR01000005.1"/>
</dbReference>
<dbReference type="OrthoDB" id="179913at2"/>
<keyword evidence="1" id="KW-0560">Oxidoreductase</keyword>
<dbReference type="SUPFAM" id="SSF51735">
    <property type="entry name" value="NAD(P)-binding Rossmann-fold domains"/>
    <property type="match status" value="1"/>
</dbReference>